<reference evidence="8 10" key="1">
    <citation type="journal article" date="2015" name="Genome Announc.">
        <title>Expanding the biotechnology potential of lactobacilli through comparative genomics of 213 strains and associated genera.</title>
        <authorList>
            <person name="Sun Z."/>
            <person name="Harris H.M."/>
            <person name="McCann A."/>
            <person name="Guo C."/>
            <person name="Argimon S."/>
            <person name="Zhang W."/>
            <person name="Yang X."/>
            <person name="Jeffery I.B."/>
            <person name="Cooney J.C."/>
            <person name="Kagawa T.F."/>
            <person name="Liu W."/>
            <person name="Song Y."/>
            <person name="Salvetti E."/>
            <person name="Wrobel A."/>
            <person name="Rasinkangas P."/>
            <person name="Parkhill J."/>
            <person name="Rea M.C."/>
            <person name="O'Sullivan O."/>
            <person name="Ritari J."/>
            <person name="Douillard F.P."/>
            <person name="Paul Ross R."/>
            <person name="Yang R."/>
            <person name="Briner A.E."/>
            <person name="Felis G.E."/>
            <person name="de Vos W.M."/>
            <person name="Barrangou R."/>
            <person name="Klaenhammer T.R."/>
            <person name="Caufield P.W."/>
            <person name="Cui Y."/>
            <person name="Zhang H."/>
            <person name="O'Toole P.W."/>
        </authorList>
    </citation>
    <scope>NUCLEOTIDE SEQUENCE [LARGE SCALE GENOMIC DNA]</scope>
    <source>
        <strain evidence="8 10">DSM 22301</strain>
    </source>
</reference>
<dbReference type="AlphaFoldDB" id="A0A0R2K0R4"/>
<protein>
    <submittedName>
        <fullName evidence="9">CDP-glycerol glycerophosphotransferase, TagB/SpsB family</fullName>
    </submittedName>
    <submittedName>
        <fullName evidence="8">Glycosyl glycerophosphate transferase</fullName>
    </submittedName>
</protein>
<accession>A0A0R2K0R4</accession>
<comment type="subcellular location">
    <subcellularLocation>
        <location evidence="1">Cell membrane</location>
        <topology evidence="1">Peripheral membrane protein</topology>
    </subcellularLocation>
</comment>
<dbReference type="InterPro" id="IPR043149">
    <property type="entry name" value="TagF_N"/>
</dbReference>
<dbReference type="Proteomes" id="UP000182818">
    <property type="component" value="Unassembled WGS sequence"/>
</dbReference>
<evidence type="ECO:0000256" key="5">
    <source>
        <dbReference type="ARBA" id="ARBA00022944"/>
    </source>
</evidence>
<keyword evidence="5" id="KW-0777">Teichoic acid biosynthesis</keyword>
<name>A0A0R2K0R4_9LACO</name>
<dbReference type="GO" id="GO:0047355">
    <property type="term" value="F:CDP-glycerol glycerophosphotransferase activity"/>
    <property type="evidence" value="ECO:0007669"/>
    <property type="project" value="InterPro"/>
</dbReference>
<sequence length="1086" mass="128224">MTNNSDISLVQTESKLRITISSPEMQITKMYVSAVYSDEMIMTLSPDQQNTFIIDLTELSKILKKDNINSNKLNVQVLDEFISKNDLETKSEEKIDKSEDPEPKSFNLKSHQLKVENFHTYKFEENTLTPYITRNGFLSFARNVDLPTNTYIRQETISKLSISDEEINVEGTFTSNYLKTDQIFIDFYLRSFDNNLRLPGKLTYEGSNANLSRHRYNFSFHIFQKNVQNVVNKIDYIRDVLDFDIYVKVAGYTETLKHRLGNPRARVKQELRGNMILKSGDNNIELTPYFTLKGNNLAMYCNVFDDAAIDMYHKVLAKQVRKEENVWLIGEKSNKAQDNGFFFFKYLRENHPEINAYYVIDNESLDIRNLSSLDHVVRFNSAEHFRVAYLAQVICGTHDYKVLLPTINHDFLAMIKAKIVFLQHGVLGTKNLIDINGRRFDTFYADVFVTSSEREKKIVTNDLQYPAKSVIVSGLPRFDRLFASGTTAKRQILIIPTWRDWLRDDDAFKKSNYLAVYNSLINHSHFKKLADEGYKILFCLHPNAQKFLHHFNIPDYITPISQGEAMVQDLIKESCLMITDYSSVGIDFSFLDKSVIYYEFDQVRFLGKKGSHLNLERDLPGDVVYTENQVIESMEAAGTRNFAISDTNKVKSSKFILKKDQNNSSRVFEGIQHTGKETKFERFKYGFFFNKLFNRFRKSKHYFSSMRLIYWFMRHCLPTNQKQIIFESGIGKQYSDSPKQIYQHMLKDPYFKNYKFIWIYNGYDIEKDKRLIIIKRFSWQYFHYLATSKFWVNNQNFPHYIRKPRHTIFLQTWHGTPLKKMMNDVDSFEGKNDNYVPMMNKVNSQWDYLVSPSRYATERFKSAFHPRAQILETGYPRNDIFFVNEEQKKQILRQLRNMWGIGNKKVILYAPTFRDDERTSTGKQDFKLQLNIEKMYNALHEDYVILFRQHAIVKTKMYIPEYFKDFFIDVSKFSDVQQLYLLADICVTDYSSVMFDYAITKKPLLFYTYDYEAYKDNLRGFYIDFKFEAPGPLLYNTHQLVDAIQNIQLTVKNYKEKYAKFYKKYGYIENGTSTKKVIKAVWEKDR</sequence>
<dbReference type="Gene3D" id="3.40.50.11820">
    <property type="match status" value="1"/>
</dbReference>
<evidence type="ECO:0000256" key="2">
    <source>
        <dbReference type="ARBA" id="ARBA00010488"/>
    </source>
</evidence>
<evidence type="ECO:0000259" key="7">
    <source>
        <dbReference type="Pfam" id="PF18674"/>
    </source>
</evidence>
<dbReference type="InterPro" id="IPR007554">
    <property type="entry name" value="Glycerophosphate_synth"/>
</dbReference>
<keyword evidence="3" id="KW-1003">Cell membrane</keyword>
<evidence type="ECO:0000313" key="8">
    <source>
        <dbReference type="EMBL" id="KRN83150.1"/>
    </source>
</evidence>
<gene>
    <name evidence="8" type="ORF">IV87_GL001589</name>
    <name evidence="9" type="ORF">SAMN04487973_105103</name>
</gene>
<dbReference type="EMBL" id="FOGK01000005">
    <property type="protein sequence ID" value="SER37787.1"/>
    <property type="molecule type" value="Genomic_DNA"/>
</dbReference>
<dbReference type="STRING" id="319653.SAMN04487973_105103"/>
<organism evidence="8 10">
    <name type="scientific">Pediococcus ethanolidurans</name>
    <dbReference type="NCBI Taxonomy" id="319653"/>
    <lineage>
        <taxon>Bacteria</taxon>
        <taxon>Bacillati</taxon>
        <taxon>Bacillota</taxon>
        <taxon>Bacilli</taxon>
        <taxon>Lactobacillales</taxon>
        <taxon>Lactobacillaceae</taxon>
        <taxon>Pediococcus</taxon>
    </lineage>
</organism>
<dbReference type="SUPFAM" id="SSF53756">
    <property type="entry name" value="UDP-Glycosyltransferase/glycogen phosphorylase"/>
    <property type="match status" value="2"/>
</dbReference>
<evidence type="ECO:0000256" key="3">
    <source>
        <dbReference type="ARBA" id="ARBA00022475"/>
    </source>
</evidence>
<dbReference type="Pfam" id="PF04464">
    <property type="entry name" value="Glyphos_transf"/>
    <property type="match status" value="2"/>
</dbReference>
<dbReference type="GO" id="GO:0019350">
    <property type="term" value="P:teichoic acid biosynthetic process"/>
    <property type="evidence" value="ECO:0007669"/>
    <property type="project" value="UniProtKB-KW"/>
</dbReference>
<keyword evidence="6" id="KW-0472">Membrane</keyword>
<dbReference type="EMBL" id="JQBY01000004">
    <property type="protein sequence ID" value="KRN83150.1"/>
    <property type="molecule type" value="Genomic_DNA"/>
</dbReference>
<feature type="domain" description="TarS C-terminal" evidence="7">
    <location>
        <begin position="156"/>
        <end position="300"/>
    </location>
</feature>
<evidence type="ECO:0000256" key="1">
    <source>
        <dbReference type="ARBA" id="ARBA00004202"/>
    </source>
</evidence>
<keyword evidence="4 8" id="KW-0808">Transferase</keyword>
<dbReference type="Gene3D" id="3.40.50.12580">
    <property type="match status" value="2"/>
</dbReference>
<dbReference type="PANTHER" id="PTHR37316:SF3">
    <property type="entry name" value="TEICHOIC ACID GLYCEROL-PHOSPHATE TRANSFERASE"/>
    <property type="match status" value="1"/>
</dbReference>
<proteinExistence type="inferred from homology"/>
<dbReference type="Proteomes" id="UP000051749">
    <property type="component" value="Unassembled WGS sequence"/>
</dbReference>
<evidence type="ECO:0000256" key="4">
    <source>
        <dbReference type="ARBA" id="ARBA00022679"/>
    </source>
</evidence>
<dbReference type="PANTHER" id="PTHR37316">
    <property type="entry name" value="TEICHOIC ACID GLYCEROL-PHOSPHATE PRIMASE"/>
    <property type="match status" value="1"/>
</dbReference>
<evidence type="ECO:0000313" key="11">
    <source>
        <dbReference type="Proteomes" id="UP000182818"/>
    </source>
</evidence>
<comment type="caution">
    <text evidence="8">The sequence shown here is derived from an EMBL/GenBank/DDBJ whole genome shotgun (WGS) entry which is preliminary data.</text>
</comment>
<dbReference type="InterPro" id="IPR043148">
    <property type="entry name" value="TagF_C"/>
</dbReference>
<evidence type="ECO:0000313" key="10">
    <source>
        <dbReference type="Proteomes" id="UP000051749"/>
    </source>
</evidence>
<comment type="similarity">
    <text evidence="2">Belongs to the CDP-glycerol glycerophosphotransferase family.</text>
</comment>
<dbReference type="RefSeq" id="WP_057805380.1">
    <property type="nucleotide sequence ID" value="NZ_BJYP01000027.1"/>
</dbReference>
<dbReference type="InterPro" id="IPR041038">
    <property type="entry name" value="TarS_C1"/>
</dbReference>
<keyword evidence="11" id="KW-1185">Reference proteome</keyword>
<evidence type="ECO:0000313" key="9">
    <source>
        <dbReference type="EMBL" id="SER37787.1"/>
    </source>
</evidence>
<dbReference type="GeneID" id="76043029"/>
<reference evidence="9 11" key="2">
    <citation type="submission" date="2016-10" db="EMBL/GenBank/DDBJ databases">
        <authorList>
            <person name="Varghese N."/>
            <person name="Submissions S."/>
        </authorList>
    </citation>
    <scope>NUCLEOTIDE SEQUENCE [LARGE SCALE GENOMIC DNA]</scope>
    <source>
        <strain evidence="9 11">CGMCC 1.3889</strain>
    </source>
</reference>
<dbReference type="PATRIC" id="fig|319653.3.peg.1614"/>
<dbReference type="Pfam" id="PF18674">
    <property type="entry name" value="TarS_C1"/>
    <property type="match status" value="1"/>
</dbReference>
<dbReference type="InterPro" id="IPR051612">
    <property type="entry name" value="Teichoic_Acid_Biosynth"/>
</dbReference>
<dbReference type="GO" id="GO:0005886">
    <property type="term" value="C:plasma membrane"/>
    <property type="evidence" value="ECO:0007669"/>
    <property type="project" value="UniProtKB-SubCell"/>
</dbReference>
<dbReference type="OrthoDB" id="9811865at2"/>
<evidence type="ECO:0000256" key="6">
    <source>
        <dbReference type="ARBA" id="ARBA00023136"/>
    </source>
</evidence>